<comment type="similarity">
    <text evidence="1">Belongs to the cation diffusion facilitator (CDF) transporter (TC 2.A.4) family. SLC30A subfamily.</text>
</comment>
<sequence>MRDSIHVLMEGTPVDIYASDIEKGLLSCSSVVAVHDLHIWSLSAGLPSLSVHLVSNDVEAALHEAQHYLLSQNIVHTTIQTENMSAQYPRDCRTSLKCGQVSAPQTVPVSE</sequence>
<reference evidence="4" key="1">
    <citation type="submission" date="2023-04" db="EMBL/GenBank/DDBJ databases">
        <title>Phytophthora lilii NBRC 32176.</title>
        <authorList>
            <person name="Ichikawa N."/>
            <person name="Sato H."/>
            <person name="Tonouchi N."/>
        </authorList>
    </citation>
    <scope>NUCLEOTIDE SEQUENCE</scope>
    <source>
        <strain evidence="4">NBRC 32176</strain>
    </source>
</reference>
<keyword evidence="2" id="KW-0406">Ion transport</keyword>
<evidence type="ECO:0000313" key="5">
    <source>
        <dbReference type="Proteomes" id="UP001165083"/>
    </source>
</evidence>
<dbReference type="InterPro" id="IPR050681">
    <property type="entry name" value="CDF/SLC30A"/>
</dbReference>
<dbReference type="PANTHER" id="PTHR11562">
    <property type="entry name" value="CATION EFFLUX PROTEIN/ ZINC TRANSPORTER"/>
    <property type="match status" value="1"/>
</dbReference>
<dbReference type="PANTHER" id="PTHR11562:SF17">
    <property type="entry name" value="RE54080P-RELATED"/>
    <property type="match status" value="1"/>
</dbReference>
<dbReference type="Pfam" id="PF16916">
    <property type="entry name" value="ZT_dimer"/>
    <property type="match status" value="1"/>
</dbReference>
<dbReference type="GO" id="GO:0005385">
    <property type="term" value="F:zinc ion transmembrane transporter activity"/>
    <property type="evidence" value="ECO:0007669"/>
    <property type="project" value="TreeGrafter"/>
</dbReference>
<accession>A0A9W6YJ64</accession>
<keyword evidence="2" id="KW-0813">Transport</keyword>
<comment type="caution">
    <text evidence="4">The sequence shown here is derived from an EMBL/GenBank/DDBJ whole genome shotgun (WGS) entry which is preliminary data.</text>
</comment>
<evidence type="ECO:0000259" key="3">
    <source>
        <dbReference type="Pfam" id="PF16916"/>
    </source>
</evidence>
<keyword evidence="2" id="KW-0862">Zinc</keyword>
<dbReference type="InterPro" id="IPR027470">
    <property type="entry name" value="Cation_efflux_CTD"/>
</dbReference>
<protein>
    <submittedName>
        <fullName evidence="4">Unnamed protein product</fullName>
    </submittedName>
</protein>
<keyword evidence="5" id="KW-1185">Reference proteome</keyword>
<gene>
    <name evidence="4" type="ORF">Plil01_001879400</name>
</gene>
<organism evidence="4 5">
    <name type="scientific">Phytophthora lilii</name>
    <dbReference type="NCBI Taxonomy" id="2077276"/>
    <lineage>
        <taxon>Eukaryota</taxon>
        <taxon>Sar</taxon>
        <taxon>Stramenopiles</taxon>
        <taxon>Oomycota</taxon>
        <taxon>Peronosporomycetes</taxon>
        <taxon>Peronosporales</taxon>
        <taxon>Peronosporaceae</taxon>
        <taxon>Phytophthora</taxon>
    </lineage>
</organism>
<dbReference type="Proteomes" id="UP001165083">
    <property type="component" value="Unassembled WGS sequence"/>
</dbReference>
<evidence type="ECO:0000313" key="4">
    <source>
        <dbReference type="EMBL" id="GMF66319.1"/>
    </source>
</evidence>
<name>A0A9W6YJ64_9STRA</name>
<dbReference type="OrthoDB" id="9944568at2759"/>
<proteinExistence type="inferred from homology"/>
<dbReference type="AlphaFoldDB" id="A0A9W6YJ64"/>
<dbReference type="GO" id="GO:0005886">
    <property type="term" value="C:plasma membrane"/>
    <property type="evidence" value="ECO:0007669"/>
    <property type="project" value="TreeGrafter"/>
</dbReference>
<evidence type="ECO:0000256" key="2">
    <source>
        <dbReference type="ARBA" id="ARBA00022906"/>
    </source>
</evidence>
<feature type="domain" description="Cation efflux protein cytoplasmic" evidence="3">
    <location>
        <begin position="19"/>
        <end position="82"/>
    </location>
</feature>
<dbReference type="EMBL" id="BSXW01012599">
    <property type="protein sequence ID" value="GMF66319.1"/>
    <property type="molecule type" value="Genomic_DNA"/>
</dbReference>
<keyword evidence="2" id="KW-0864">Zinc transport</keyword>
<evidence type="ECO:0000256" key="1">
    <source>
        <dbReference type="ARBA" id="ARBA00008873"/>
    </source>
</evidence>